<dbReference type="InterPro" id="IPR044878">
    <property type="entry name" value="UbiA_sf"/>
</dbReference>
<evidence type="ECO:0000256" key="5">
    <source>
        <dbReference type="ARBA" id="ARBA00022679"/>
    </source>
</evidence>
<keyword evidence="7 9" id="KW-1133">Transmembrane helix</keyword>
<keyword evidence="8 9" id="KW-0472">Membrane</keyword>
<feature type="transmembrane region" description="Helical" evidence="9">
    <location>
        <begin position="113"/>
        <end position="132"/>
    </location>
</feature>
<evidence type="ECO:0000256" key="6">
    <source>
        <dbReference type="ARBA" id="ARBA00022692"/>
    </source>
</evidence>
<dbReference type="InterPro" id="IPR039653">
    <property type="entry name" value="Prenyltransferase"/>
</dbReference>
<evidence type="ECO:0000256" key="9">
    <source>
        <dbReference type="SAM" id="Phobius"/>
    </source>
</evidence>
<evidence type="ECO:0000313" key="10">
    <source>
        <dbReference type="EMBL" id="ANG66534.1"/>
    </source>
</evidence>
<evidence type="ECO:0000313" key="11">
    <source>
        <dbReference type="Proteomes" id="UP000019147"/>
    </source>
</evidence>
<evidence type="ECO:0000256" key="3">
    <source>
        <dbReference type="ARBA" id="ARBA00005985"/>
    </source>
</evidence>
<sequence>MDINYISKLVNIKYALFSIIFMSATTIFALSFPEILMFLSLKKGVSTILLGSIAFIFARTLGIVINQILDREIDKKNPRTSSRVLPMCQLSLKFCISLVLVSSVVFITISFFFSPLCGIFSMLACFIMAFYPKTKHYTFLCHGVLGFIYYLAVLINFLALSPESFSWNIIVPASLWGISVAMIITGNDIIYAMQDIHFDRQSGLYSIPACFGKKVAISIASACLVVSLISYLSLVFVFLCQPWIGGMSVTFPTLMIIWTIKQYYSLKSNTNTETYFFKGNIYIALSFLFSMITLLILKQTT</sequence>
<dbReference type="KEGG" id="cgz:M787_004320"/>
<comment type="cofactor">
    <cofactor evidence="1">
        <name>Mg(2+)</name>
        <dbReference type="ChEBI" id="CHEBI:18420"/>
    </cofactor>
</comment>
<name>A0A173E009_9CHLA</name>
<dbReference type="eggNOG" id="COG0382">
    <property type="taxonomic scope" value="Bacteria"/>
</dbReference>
<keyword evidence="4" id="KW-1003">Cell membrane</keyword>
<dbReference type="GO" id="GO:0016765">
    <property type="term" value="F:transferase activity, transferring alkyl or aryl (other than methyl) groups"/>
    <property type="evidence" value="ECO:0007669"/>
    <property type="project" value="InterPro"/>
</dbReference>
<evidence type="ECO:0000256" key="1">
    <source>
        <dbReference type="ARBA" id="ARBA00001946"/>
    </source>
</evidence>
<feature type="transmembrane region" description="Helical" evidence="9">
    <location>
        <begin position="90"/>
        <end position="107"/>
    </location>
</feature>
<reference evidence="10 11" key="1">
    <citation type="journal article" date="2014" name="Syst. Appl. Microbiol.">
        <title>Evidence for the existence of two new members of the family Chlamydiaceae and proposal of Chlamydia avium sp. nov. and Chlamydia gallinacea sp. nov.</title>
        <authorList>
            <person name="Sachse K."/>
            <person name="Laroucau K."/>
            <person name="Riege K."/>
            <person name="Wehner S."/>
            <person name="Dilcher M."/>
            <person name="Creasy H.H."/>
            <person name="Weidmann M."/>
            <person name="Myers G."/>
            <person name="Vorimore F."/>
            <person name="Vicari N."/>
            <person name="Magnino S."/>
            <person name="Liebler-Tenorio E."/>
            <person name="Ruettger A."/>
            <person name="Bavoil P.M."/>
            <person name="Hufert F.T."/>
            <person name="Rossello-Mora R."/>
            <person name="Marz M."/>
        </authorList>
    </citation>
    <scope>NUCLEOTIDE SEQUENCE [LARGE SCALE GENOMIC DNA]</scope>
    <source>
        <strain evidence="10 11">08-1274/3</strain>
    </source>
</reference>
<feature type="transmembrane region" description="Helical" evidence="9">
    <location>
        <begin position="165"/>
        <end position="184"/>
    </location>
</feature>
<protein>
    <submittedName>
        <fullName evidence="10">4-hydroxybenzoate octaprenyltransferase</fullName>
    </submittedName>
</protein>
<dbReference type="PANTHER" id="PTHR11048">
    <property type="entry name" value="PRENYLTRANSFERASES"/>
    <property type="match status" value="1"/>
</dbReference>
<dbReference type="Pfam" id="PF01040">
    <property type="entry name" value="UbiA"/>
    <property type="match status" value="1"/>
</dbReference>
<dbReference type="Proteomes" id="UP000019147">
    <property type="component" value="Chromosome"/>
</dbReference>
<dbReference type="STRING" id="1143323.M787_004320"/>
<feature type="transmembrane region" description="Helical" evidence="9">
    <location>
        <begin position="215"/>
        <end position="237"/>
    </location>
</feature>
<organism evidence="10 11">
    <name type="scientific">Chlamydia gallinacea 08-1274/3</name>
    <dbReference type="NCBI Taxonomy" id="1143323"/>
    <lineage>
        <taxon>Bacteria</taxon>
        <taxon>Pseudomonadati</taxon>
        <taxon>Chlamydiota</taxon>
        <taxon>Chlamydiia</taxon>
        <taxon>Chlamydiales</taxon>
        <taxon>Chlamydiaceae</taxon>
        <taxon>Chlamydia/Chlamydophila group</taxon>
        <taxon>Chlamydia</taxon>
    </lineage>
</organism>
<evidence type="ECO:0000256" key="7">
    <source>
        <dbReference type="ARBA" id="ARBA00022989"/>
    </source>
</evidence>
<comment type="subcellular location">
    <subcellularLocation>
        <location evidence="2">Membrane</location>
        <topology evidence="2">Multi-pass membrane protein</topology>
    </subcellularLocation>
</comment>
<dbReference type="AlphaFoldDB" id="A0A173E009"/>
<keyword evidence="6 9" id="KW-0812">Transmembrane</keyword>
<dbReference type="PANTHER" id="PTHR11048:SF28">
    <property type="entry name" value="4-HYDROXYBENZOATE POLYPRENYLTRANSFERASE, MITOCHONDRIAL"/>
    <property type="match status" value="1"/>
</dbReference>
<dbReference type="EMBL" id="CP015840">
    <property type="protein sequence ID" value="ANG66534.1"/>
    <property type="molecule type" value="Genomic_DNA"/>
</dbReference>
<gene>
    <name evidence="10" type="ORF">M787_004320</name>
</gene>
<keyword evidence="5 10" id="KW-0808">Transferase</keyword>
<feature type="transmembrane region" description="Helical" evidence="9">
    <location>
        <begin position="281"/>
        <end position="297"/>
    </location>
</feature>
<dbReference type="OrthoDB" id="9782418at2"/>
<dbReference type="GO" id="GO:0005886">
    <property type="term" value="C:plasma membrane"/>
    <property type="evidence" value="ECO:0007669"/>
    <property type="project" value="TreeGrafter"/>
</dbReference>
<feature type="transmembrane region" description="Helical" evidence="9">
    <location>
        <begin position="44"/>
        <end position="69"/>
    </location>
</feature>
<feature type="transmembrane region" description="Helical" evidence="9">
    <location>
        <begin position="243"/>
        <end position="260"/>
    </location>
</feature>
<dbReference type="Gene3D" id="1.10.357.140">
    <property type="entry name" value="UbiA prenyltransferase"/>
    <property type="match status" value="1"/>
</dbReference>
<dbReference type="InterPro" id="IPR000537">
    <property type="entry name" value="UbiA_prenyltransferase"/>
</dbReference>
<accession>A0A173E009</accession>
<dbReference type="NCBIfam" id="TIGR01475">
    <property type="entry name" value="ubiA_other"/>
    <property type="match status" value="1"/>
</dbReference>
<evidence type="ECO:0000256" key="8">
    <source>
        <dbReference type="ARBA" id="ARBA00023136"/>
    </source>
</evidence>
<feature type="transmembrane region" description="Helical" evidence="9">
    <location>
        <begin position="12"/>
        <end position="32"/>
    </location>
</feature>
<dbReference type="InterPro" id="IPR006371">
    <property type="entry name" value="Polyprenyltransferase_UbiA-li"/>
</dbReference>
<dbReference type="Gene3D" id="1.20.120.1780">
    <property type="entry name" value="UbiA prenyltransferase"/>
    <property type="match status" value="1"/>
</dbReference>
<dbReference type="CDD" id="cd13959">
    <property type="entry name" value="PT_UbiA_COQ2"/>
    <property type="match status" value="1"/>
</dbReference>
<proteinExistence type="inferred from homology"/>
<evidence type="ECO:0000256" key="4">
    <source>
        <dbReference type="ARBA" id="ARBA00022475"/>
    </source>
</evidence>
<dbReference type="GO" id="GO:0006744">
    <property type="term" value="P:ubiquinone biosynthetic process"/>
    <property type="evidence" value="ECO:0007669"/>
    <property type="project" value="TreeGrafter"/>
</dbReference>
<evidence type="ECO:0000256" key="2">
    <source>
        <dbReference type="ARBA" id="ARBA00004141"/>
    </source>
</evidence>
<feature type="transmembrane region" description="Helical" evidence="9">
    <location>
        <begin position="139"/>
        <end position="159"/>
    </location>
</feature>
<comment type="similarity">
    <text evidence="3">Belongs to the UbiA prenyltransferase family.</text>
</comment>